<keyword evidence="2" id="KW-1185">Reference proteome</keyword>
<dbReference type="EMBL" id="CARXXK010001017">
    <property type="protein sequence ID" value="CAI6371985.1"/>
    <property type="molecule type" value="Genomic_DNA"/>
</dbReference>
<dbReference type="AlphaFoldDB" id="A0AAV0XTY1"/>
<proteinExistence type="predicted"/>
<reference evidence="1 2" key="1">
    <citation type="submission" date="2023-01" db="EMBL/GenBank/DDBJ databases">
        <authorList>
            <person name="Whitehead M."/>
        </authorList>
    </citation>
    <scope>NUCLEOTIDE SEQUENCE [LARGE SCALE GENOMIC DNA]</scope>
</reference>
<comment type="caution">
    <text evidence="1">The sequence shown here is derived from an EMBL/GenBank/DDBJ whole genome shotgun (WGS) entry which is preliminary data.</text>
</comment>
<protein>
    <submittedName>
        <fullName evidence="1">Uncharacterized protein</fullName>
    </submittedName>
</protein>
<accession>A0AAV0XTY1</accession>
<organism evidence="1 2">
    <name type="scientific">Macrosiphum euphorbiae</name>
    <name type="common">potato aphid</name>
    <dbReference type="NCBI Taxonomy" id="13131"/>
    <lineage>
        <taxon>Eukaryota</taxon>
        <taxon>Metazoa</taxon>
        <taxon>Ecdysozoa</taxon>
        <taxon>Arthropoda</taxon>
        <taxon>Hexapoda</taxon>
        <taxon>Insecta</taxon>
        <taxon>Pterygota</taxon>
        <taxon>Neoptera</taxon>
        <taxon>Paraneoptera</taxon>
        <taxon>Hemiptera</taxon>
        <taxon>Sternorrhyncha</taxon>
        <taxon>Aphidomorpha</taxon>
        <taxon>Aphidoidea</taxon>
        <taxon>Aphididae</taxon>
        <taxon>Macrosiphini</taxon>
        <taxon>Macrosiphum</taxon>
    </lineage>
</organism>
<dbReference type="Proteomes" id="UP001160148">
    <property type="component" value="Unassembled WGS sequence"/>
</dbReference>
<evidence type="ECO:0000313" key="2">
    <source>
        <dbReference type="Proteomes" id="UP001160148"/>
    </source>
</evidence>
<evidence type="ECO:0000313" key="1">
    <source>
        <dbReference type="EMBL" id="CAI6371985.1"/>
    </source>
</evidence>
<sequence>MSSLETALFATFWNDILERFNATNKMLQDPKMILESATRTLESLKLYVESKRNDFDKYEEAAKKISHTDQYIQSRTRTRNVRLNPLDYGKAQDANLSPKEKYKVSAFIPVIDQLCVSLTERLYAYEAVRSRFGFLNHIEKMDVENLYAEAEA</sequence>
<gene>
    <name evidence="1" type="ORF">MEUPH1_LOCUS25924</name>
</gene>
<name>A0AAV0XTY1_9HEMI</name>